<evidence type="ECO:0000256" key="1">
    <source>
        <dbReference type="ARBA" id="ARBA00004651"/>
    </source>
</evidence>
<evidence type="ECO:0000256" key="4">
    <source>
        <dbReference type="ARBA" id="ARBA00022692"/>
    </source>
</evidence>
<dbReference type="AlphaFoldDB" id="A0A367ZSY5"/>
<accession>A0A367ZSY5</accession>
<feature type="transmembrane region" description="Helical" evidence="7">
    <location>
        <begin position="438"/>
        <end position="459"/>
    </location>
</feature>
<evidence type="ECO:0000256" key="2">
    <source>
        <dbReference type="ARBA" id="ARBA00006386"/>
    </source>
</evidence>
<comment type="similarity">
    <text evidence="2">Belongs to the UPF0718 family.</text>
</comment>
<comment type="caution">
    <text evidence="8">The sequence shown here is derived from an EMBL/GenBank/DDBJ whole genome shotgun (WGS) entry which is preliminary data.</text>
</comment>
<dbReference type="GO" id="GO:0005886">
    <property type="term" value="C:plasma membrane"/>
    <property type="evidence" value="ECO:0007669"/>
    <property type="project" value="UniProtKB-SubCell"/>
</dbReference>
<dbReference type="InterPro" id="IPR005524">
    <property type="entry name" value="DUF318"/>
</dbReference>
<feature type="transmembrane region" description="Helical" evidence="7">
    <location>
        <begin position="7"/>
        <end position="25"/>
    </location>
</feature>
<evidence type="ECO:0000313" key="8">
    <source>
        <dbReference type="EMBL" id="RCK81254.1"/>
    </source>
</evidence>
<gene>
    <name evidence="8" type="ORF">OZSIB_2123</name>
</gene>
<feature type="transmembrane region" description="Helical" evidence="7">
    <location>
        <begin position="192"/>
        <end position="212"/>
    </location>
</feature>
<dbReference type="Proteomes" id="UP000252355">
    <property type="component" value="Unassembled WGS sequence"/>
</dbReference>
<dbReference type="PANTHER" id="PTHR43299">
    <property type="entry name" value="UPF0718 PROTEIN YRAQ"/>
    <property type="match status" value="1"/>
</dbReference>
<feature type="transmembrane region" description="Helical" evidence="7">
    <location>
        <begin position="362"/>
        <end position="379"/>
    </location>
</feature>
<keyword evidence="6 7" id="KW-0472">Membrane</keyword>
<evidence type="ECO:0000313" key="9">
    <source>
        <dbReference type="Proteomes" id="UP000252355"/>
    </source>
</evidence>
<evidence type="ECO:0000256" key="7">
    <source>
        <dbReference type="SAM" id="Phobius"/>
    </source>
</evidence>
<dbReference type="Pfam" id="PF03773">
    <property type="entry name" value="ArsP_1"/>
    <property type="match status" value="1"/>
</dbReference>
<feature type="transmembrane region" description="Helical" evidence="7">
    <location>
        <begin position="113"/>
        <end position="136"/>
    </location>
</feature>
<evidence type="ECO:0000256" key="6">
    <source>
        <dbReference type="ARBA" id="ARBA00023136"/>
    </source>
</evidence>
<keyword evidence="4 7" id="KW-0812">Transmembrane</keyword>
<proteinExistence type="inferred from homology"/>
<feature type="transmembrane region" description="Helical" evidence="7">
    <location>
        <begin position="466"/>
        <end position="487"/>
    </location>
</feature>
<protein>
    <submittedName>
        <fullName evidence="8">Transporter</fullName>
    </submittedName>
</protein>
<feature type="transmembrane region" description="Helical" evidence="7">
    <location>
        <begin position="48"/>
        <end position="72"/>
    </location>
</feature>
<sequence>MNWKDEWKTLLTMILVFLGCYYLPVGTPRFDQATMEALHLVKWYAREHVLLCLVPAFFIAGAITIFISQASVMKYLGPHANPVLAYAVASVSGSILAVCSCTVLPLFNGIYKMGAGLGPACTFLYSGPAINVLAIIMSARVLGMDLGIARAIGAIGFSIVIGGLMHLIFRDEEEAKASAAAQMPAADTGRPLWHNLVFFGAMIGVLVFANWGKPQSVELTLRDGAVIIGDIQEEIEGAPDLKVKIATATGRAWAPSSVQAIPLADIVQRSIPDSPWKTIWRAKWAVTAAFALALLIILGTLLRMAWWRVGVTLAAGVIGYLASPDDPLVPFVAGVIALSAMTSTADDETRDWFVASWDNAKMILPLLLGGVLVAGLLLGRVGHEGLIPSAWVTAMVGGNSLFANLFASVFGAFMYFATLTEVPIVQGLIGSGMGKGPALALLLAGPALSLPNMLVIWEIMGTKKTLVFVSLVIVMATLVGLLFGAFFG</sequence>
<dbReference type="EMBL" id="QOQW01000002">
    <property type="protein sequence ID" value="RCK81254.1"/>
    <property type="molecule type" value="Genomic_DNA"/>
</dbReference>
<evidence type="ECO:0000256" key="3">
    <source>
        <dbReference type="ARBA" id="ARBA00022475"/>
    </source>
</evidence>
<keyword evidence="3" id="KW-1003">Cell membrane</keyword>
<evidence type="ECO:0000256" key="5">
    <source>
        <dbReference type="ARBA" id="ARBA00022989"/>
    </source>
</evidence>
<organism evidence="8 9">
    <name type="scientific">Candidatus Ozemobacter sibiricus</name>
    <dbReference type="NCBI Taxonomy" id="2268124"/>
    <lineage>
        <taxon>Bacteria</taxon>
        <taxon>Candidatus Ozemobacteria</taxon>
        <taxon>Candidatus Ozemobacterales</taxon>
        <taxon>Candidatus Ozemobacteraceae</taxon>
        <taxon>Candidatus Ozemobacter</taxon>
    </lineage>
</organism>
<feature type="transmembrane region" description="Helical" evidence="7">
    <location>
        <begin position="84"/>
        <end position="107"/>
    </location>
</feature>
<feature type="transmembrane region" description="Helical" evidence="7">
    <location>
        <begin position="391"/>
        <end position="418"/>
    </location>
</feature>
<name>A0A367ZSY5_9BACT</name>
<keyword evidence="5 7" id="KW-1133">Transmembrane helix</keyword>
<feature type="transmembrane region" description="Helical" evidence="7">
    <location>
        <begin position="148"/>
        <end position="169"/>
    </location>
</feature>
<dbReference type="PANTHER" id="PTHR43299:SF1">
    <property type="entry name" value="UPF0718 PROTEIN YRAQ"/>
    <property type="match status" value="1"/>
</dbReference>
<reference evidence="8 9" key="1">
    <citation type="submission" date="2018-05" db="EMBL/GenBank/DDBJ databases">
        <title>A metagenomic window into the 2 km-deep terrestrial subsurface aquifer revealed taxonomically and functionally diverse microbial community comprising novel uncultured bacterial lineages.</title>
        <authorList>
            <person name="Kadnikov V.V."/>
            <person name="Mardanov A.V."/>
            <person name="Beletsky A.V."/>
            <person name="Banks D."/>
            <person name="Pimenov N.V."/>
            <person name="Frank Y.A."/>
            <person name="Karnachuk O.V."/>
            <person name="Ravin N.V."/>
        </authorList>
    </citation>
    <scope>NUCLEOTIDE SEQUENCE [LARGE SCALE GENOMIC DNA]</scope>
    <source>
        <strain evidence="8">BY5</strain>
    </source>
</reference>
<comment type="subcellular location">
    <subcellularLocation>
        <location evidence="1">Cell membrane</location>
        <topology evidence="1">Multi-pass membrane protein</topology>
    </subcellularLocation>
</comment>
<dbReference type="PROSITE" id="PS51257">
    <property type="entry name" value="PROKAR_LIPOPROTEIN"/>
    <property type="match status" value="1"/>
</dbReference>
<feature type="transmembrane region" description="Helical" evidence="7">
    <location>
        <begin position="284"/>
        <end position="306"/>
    </location>
</feature>